<keyword evidence="3 11" id="KW-1134">Transmembrane beta strand</keyword>
<dbReference type="PROSITE" id="PS52016">
    <property type="entry name" value="TONB_DEPENDENT_REC_3"/>
    <property type="match status" value="1"/>
</dbReference>
<dbReference type="Pfam" id="PF07715">
    <property type="entry name" value="Plug"/>
    <property type="match status" value="1"/>
</dbReference>
<organism evidence="15 16">
    <name type="scientific">Sphingobium boeckii</name>
    <dbReference type="NCBI Taxonomy" id="1082345"/>
    <lineage>
        <taxon>Bacteria</taxon>
        <taxon>Pseudomonadati</taxon>
        <taxon>Pseudomonadota</taxon>
        <taxon>Alphaproteobacteria</taxon>
        <taxon>Sphingomonadales</taxon>
        <taxon>Sphingomonadaceae</taxon>
        <taxon>Sphingobium</taxon>
    </lineage>
</organism>
<feature type="domain" description="TonB-dependent receptor plug" evidence="14">
    <location>
        <begin position="141"/>
        <end position="247"/>
    </location>
</feature>
<dbReference type="AlphaFoldDB" id="A0A7W9EG30"/>
<evidence type="ECO:0000256" key="9">
    <source>
        <dbReference type="ARBA" id="ARBA00023136"/>
    </source>
</evidence>
<evidence type="ECO:0000259" key="13">
    <source>
        <dbReference type="Pfam" id="PF00593"/>
    </source>
</evidence>
<dbReference type="RefSeq" id="WP_184018683.1">
    <property type="nucleotide sequence ID" value="NZ_JACIJC010000004.1"/>
</dbReference>
<sequence length="840" mass="91278">MRQPSNGAEIIGPSRLSRRCFDEPTGAVVAAKKRVSGNWRNANVGGSNINAVIKSRNVRWSTKRTEKRVFLRTLNLVPKSKKRGNLMTKSKYTGLLTGVALTCLASSALAQDQTSEGAAATSDSVQMDEIVITAEKRESSIQKTALSITALAGADLAKKGIGSVEGIVGQIAGVAVNNESGTTKVNIRGLGLSSFGPAVEGSVAVYAGGVYLAHANEIGGAFIDVQRLEVLRGPQGTLYGRNSTGGAVNIIPNAPTEEFHAGGSVSYGNYNSFELNGFVSGAVIPDVLKVRFGGQYQRHGGYSLNVPTGEHFDSLNQGGFRGTMEYTPTDRLKITLAGDYYHGEDTSVTVHYIGDGIQRRFADQLVPKAVNPTAAAAAAALITTVRPLGVTAYGGITNPVDSNSMAIDPQNLYQNNRPDSTRTYYGFSGILDYEISDDLSFKSITAYRNGQYSNYLDLDRTTGDAVNYDQFENWRQFSQELQLIGETGKLSYILGAYYLNDRVPYAGYVFETPPFGTFLPYGAAKTNAYAAFAQATYAFTPELKLTVGGRYGYERRFRSEFVDNYGALQGPILPDRVSFSKFTPKATLDYQPSNDVTLYATVAQGFKSGGFLISAAQGPIEPETVWDYEAGAKLRLFNNHVQLNVSGYHYDYKNIQTPIVNGFVIAVANAASATVDGGEVELTVQPVRDLKLTASGSLIDGKFGEFITQNPQYTSLGLLNLKGNRLPFNSKWSYYLDAVYTIHLPDGASIEPQVSYTWRGLKYFDAFNLRNNFQKAVGTIDARLRYSSPGQKWYLEGFGKNLTNEFVISQGYASGVYQGSPIGAQREAPRTYGVRLGFNY</sequence>
<proteinExistence type="inferred from homology"/>
<protein>
    <submittedName>
        <fullName evidence="15">Iron complex outermembrane receptor protein</fullName>
    </submittedName>
</protein>
<comment type="subcellular location">
    <subcellularLocation>
        <location evidence="1 11">Cell outer membrane</location>
        <topology evidence="1 11">Multi-pass membrane protein</topology>
    </subcellularLocation>
</comment>
<keyword evidence="9 11" id="KW-0472">Membrane</keyword>
<keyword evidence="5 11" id="KW-0812">Transmembrane</keyword>
<dbReference type="PANTHER" id="PTHR32552">
    <property type="entry name" value="FERRICHROME IRON RECEPTOR-RELATED"/>
    <property type="match status" value="1"/>
</dbReference>
<evidence type="ECO:0000256" key="4">
    <source>
        <dbReference type="ARBA" id="ARBA00022496"/>
    </source>
</evidence>
<evidence type="ECO:0000256" key="1">
    <source>
        <dbReference type="ARBA" id="ARBA00004571"/>
    </source>
</evidence>
<accession>A0A7W9EG30</accession>
<evidence type="ECO:0000313" key="15">
    <source>
        <dbReference type="EMBL" id="MBB5686331.1"/>
    </source>
</evidence>
<keyword evidence="6" id="KW-0408">Iron</keyword>
<dbReference type="GO" id="GO:0009279">
    <property type="term" value="C:cell outer membrane"/>
    <property type="evidence" value="ECO:0007669"/>
    <property type="project" value="UniProtKB-SubCell"/>
</dbReference>
<evidence type="ECO:0000256" key="10">
    <source>
        <dbReference type="ARBA" id="ARBA00023237"/>
    </source>
</evidence>
<dbReference type="InterPro" id="IPR039426">
    <property type="entry name" value="TonB-dep_rcpt-like"/>
</dbReference>
<dbReference type="Pfam" id="PF00593">
    <property type="entry name" value="TonB_dep_Rec_b-barrel"/>
    <property type="match status" value="1"/>
</dbReference>
<evidence type="ECO:0000256" key="2">
    <source>
        <dbReference type="ARBA" id="ARBA00022448"/>
    </source>
</evidence>
<evidence type="ECO:0000256" key="3">
    <source>
        <dbReference type="ARBA" id="ARBA00022452"/>
    </source>
</evidence>
<keyword evidence="15" id="KW-0675">Receptor</keyword>
<keyword evidence="8 12" id="KW-0798">TonB box</keyword>
<dbReference type="InterPro" id="IPR036942">
    <property type="entry name" value="Beta-barrel_TonB_sf"/>
</dbReference>
<dbReference type="EMBL" id="JACIJC010000004">
    <property type="protein sequence ID" value="MBB5686331.1"/>
    <property type="molecule type" value="Genomic_DNA"/>
</dbReference>
<dbReference type="Proteomes" id="UP000549617">
    <property type="component" value="Unassembled WGS sequence"/>
</dbReference>
<evidence type="ECO:0000256" key="11">
    <source>
        <dbReference type="PROSITE-ProRule" id="PRU01360"/>
    </source>
</evidence>
<evidence type="ECO:0000259" key="14">
    <source>
        <dbReference type="Pfam" id="PF07715"/>
    </source>
</evidence>
<dbReference type="Gene3D" id="2.170.130.10">
    <property type="entry name" value="TonB-dependent receptor, plug domain"/>
    <property type="match status" value="1"/>
</dbReference>
<keyword evidence="16" id="KW-1185">Reference proteome</keyword>
<comment type="caution">
    <text evidence="15">The sequence shown here is derived from an EMBL/GenBank/DDBJ whole genome shotgun (WGS) entry which is preliminary data.</text>
</comment>
<evidence type="ECO:0000256" key="7">
    <source>
        <dbReference type="ARBA" id="ARBA00023065"/>
    </source>
</evidence>
<evidence type="ECO:0000313" key="16">
    <source>
        <dbReference type="Proteomes" id="UP000549617"/>
    </source>
</evidence>
<keyword evidence="10 11" id="KW-0998">Cell outer membrane</keyword>
<feature type="domain" description="TonB-dependent receptor-like beta-barrel" evidence="13">
    <location>
        <begin position="403"/>
        <end position="802"/>
    </location>
</feature>
<comment type="similarity">
    <text evidence="11 12">Belongs to the TonB-dependent receptor family.</text>
</comment>
<evidence type="ECO:0000256" key="8">
    <source>
        <dbReference type="ARBA" id="ARBA00023077"/>
    </source>
</evidence>
<dbReference type="InterPro" id="IPR000531">
    <property type="entry name" value="Beta-barrel_TonB"/>
</dbReference>
<evidence type="ECO:0000256" key="12">
    <source>
        <dbReference type="RuleBase" id="RU003357"/>
    </source>
</evidence>
<dbReference type="Gene3D" id="2.40.170.20">
    <property type="entry name" value="TonB-dependent receptor, beta-barrel domain"/>
    <property type="match status" value="1"/>
</dbReference>
<reference evidence="15 16" key="1">
    <citation type="submission" date="2020-08" db="EMBL/GenBank/DDBJ databases">
        <title>Genomic Encyclopedia of Type Strains, Phase IV (KMG-IV): sequencing the most valuable type-strain genomes for metagenomic binning, comparative biology and taxonomic classification.</title>
        <authorList>
            <person name="Goeker M."/>
        </authorList>
    </citation>
    <scope>NUCLEOTIDE SEQUENCE [LARGE SCALE GENOMIC DNA]</scope>
    <source>
        <strain evidence="15 16">DSM 25079</strain>
    </source>
</reference>
<keyword evidence="4" id="KW-0410">Iron transport</keyword>
<dbReference type="PANTHER" id="PTHR32552:SF81">
    <property type="entry name" value="TONB-DEPENDENT OUTER MEMBRANE RECEPTOR"/>
    <property type="match status" value="1"/>
</dbReference>
<gene>
    <name evidence="15" type="ORF">FHS49_002355</name>
</gene>
<keyword evidence="7" id="KW-0406">Ion transport</keyword>
<evidence type="ECO:0000256" key="6">
    <source>
        <dbReference type="ARBA" id="ARBA00023004"/>
    </source>
</evidence>
<keyword evidence="2 11" id="KW-0813">Transport</keyword>
<name>A0A7W9EG30_9SPHN</name>
<dbReference type="SUPFAM" id="SSF56935">
    <property type="entry name" value="Porins"/>
    <property type="match status" value="1"/>
</dbReference>
<dbReference type="InterPro" id="IPR037066">
    <property type="entry name" value="Plug_dom_sf"/>
</dbReference>
<dbReference type="InterPro" id="IPR012910">
    <property type="entry name" value="Plug_dom"/>
</dbReference>
<evidence type="ECO:0000256" key="5">
    <source>
        <dbReference type="ARBA" id="ARBA00022692"/>
    </source>
</evidence>
<dbReference type="GO" id="GO:0006826">
    <property type="term" value="P:iron ion transport"/>
    <property type="evidence" value="ECO:0007669"/>
    <property type="project" value="UniProtKB-KW"/>
</dbReference>